<keyword evidence="1" id="KW-0964">Secreted</keyword>
<evidence type="ECO:0000256" key="1">
    <source>
        <dbReference type="RuleBase" id="RU365023"/>
    </source>
</evidence>
<dbReference type="EMBL" id="CAXHTB010000006">
    <property type="protein sequence ID" value="CAL0308367.1"/>
    <property type="molecule type" value="Genomic_DNA"/>
</dbReference>
<dbReference type="InterPro" id="IPR007117">
    <property type="entry name" value="Expansin_CBD"/>
</dbReference>
<dbReference type="PANTHER" id="PTHR31867">
    <property type="entry name" value="EXPANSIN-A15"/>
    <property type="match status" value="1"/>
</dbReference>
<evidence type="ECO:0000313" key="3">
    <source>
        <dbReference type="EMBL" id="CAL0308367.1"/>
    </source>
</evidence>
<sequence length="70" mass="7554">MDVPRAGVISVQYRRVPCIKTEGVKFELTRNPYWLLVLVYNVANAGDIKSVSIKGSNSEDASAPGAGSEQ</sequence>
<dbReference type="Proteomes" id="UP001497480">
    <property type="component" value="Unassembled WGS sequence"/>
</dbReference>
<organism evidence="3 4">
    <name type="scientific">Lupinus luteus</name>
    <name type="common">European yellow lupine</name>
    <dbReference type="NCBI Taxonomy" id="3873"/>
    <lineage>
        <taxon>Eukaryota</taxon>
        <taxon>Viridiplantae</taxon>
        <taxon>Streptophyta</taxon>
        <taxon>Embryophyta</taxon>
        <taxon>Tracheophyta</taxon>
        <taxon>Spermatophyta</taxon>
        <taxon>Magnoliopsida</taxon>
        <taxon>eudicotyledons</taxon>
        <taxon>Gunneridae</taxon>
        <taxon>Pentapetalae</taxon>
        <taxon>rosids</taxon>
        <taxon>fabids</taxon>
        <taxon>Fabales</taxon>
        <taxon>Fabaceae</taxon>
        <taxon>Papilionoideae</taxon>
        <taxon>50 kb inversion clade</taxon>
        <taxon>genistoids sensu lato</taxon>
        <taxon>core genistoids</taxon>
        <taxon>Genisteae</taxon>
        <taxon>Lupinus</taxon>
    </lineage>
</organism>
<gene>
    <name evidence="3" type="ORF">LLUT_LOCUS9427</name>
</gene>
<dbReference type="InterPro" id="IPR036749">
    <property type="entry name" value="Expansin_CBD_sf"/>
</dbReference>
<keyword evidence="1" id="KW-0961">Cell wall biogenesis/degradation</keyword>
<comment type="function">
    <text evidence="1">Causes loosening and extension of plant cell walls by disrupting non-covalent bonding between cellulose microfibrils and matrix glucans. No enzymatic activity has been found.</text>
</comment>
<accession>A0AAV1WHK5</accession>
<name>A0AAV1WHK5_LUPLU</name>
<evidence type="ECO:0000313" key="4">
    <source>
        <dbReference type="Proteomes" id="UP001497480"/>
    </source>
</evidence>
<proteinExistence type="inferred from homology"/>
<dbReference type="Pfam" id="PF01357">
    <property type="entry name" value="Expansin_C"/>
    <property type="match status" value="1"/>
</dbReference>
<comment type="similarity">
    <text evidence="1">Belongs to the expansin family. Expansin A subfamily.</text>
</comment>
<feature type="domain" description="Expansin-like CBD" evidence="2">
    <location>
        <begin position="24"/>
        <end position="57"/>
    </location>
</feature>
<evidence type="ECO:0000259" key="2">
    <source>
        <dbReference type="Pfam" id="PF01357"/>
    </source>
</evidence>
<dbReference type="Gene3D" id="2.60.40.760">
    <property type="entry name" value="Expansin, cellulose-binding-like domain"/>
    <property type="match status" value="1"/>
</dbReference>
<dbReference type="InterPro" id="IPR002963">
    <property type="entry name" value="Expansin"/>
</dbReference>
<protein>
    <recommendedName>
        <fullName evidence="1">Expansin</fullName>
    </recommendedName>
</protein>
<dbReference type="SUPFAM" id="SSF49590">
    <property type="entry name" value="PHL pollen allergen"/>
    <property type="match status" value="1"/>
</dbReference>
<keyword evidence="1" id="KW-0134">Cell wall</keyword>
<comment type="caution">
    <text evidence="3">The sequence shown here is derived from an EMBL/GenBank/DDBJ whole genome shotgun (WGS) entry which is preliminary data.</text>
</comment>
<comment type="subcellular location">
    <subcellularLocation>
        <location evidence="1">Secreted</location>
        <location evidence="1">Cell wall</location>
    </subcellularLocation>
    <subcellularLocation>
        <location evidence="1">Membrane</location>
        <topology evidence="1">Peripheral membrane protein</topology>
    </subcellularLocation>
</comment>
<reference evidence="3 4" key="1">
    <citation type="submission" date="2024-03" db="EMBL/GenBank/DDBJ databases">
        <authorList>
            <person name="Martinez-Hernandez J."/>
        </authorList>
    </citation>
    <scope>NUCLEOTIDE SEQUENCE [LARGE SCALE GENOMIC DNA]</scope>
</reference>
<dbReference type="AlphaFoldDB" id="A0AAV1WHK5"/>
<dbReference type="GO" id="GO:0009664">
    <property type="term" value="P:plant-type cell wall organization"/>
    <property type="evidence" value="ECO:0007669"/>
    <property type="project" value="InterPro"/>
</dbReference>
<dbReference type="PRINTS" id="PR01226">
    <property type="entry name" value="EXPANSIN"/>
</dbReference>
<keyword evidence="4" id="KW-1185">Reference proteome</keyword>
<dbReference type="GO" id="GO:0016020">
    <property type="term" value="C:membrane"/>
    <property type="evidence" value="ECO:0007669"/>
    <property type="project" value="UniProtKB-SubCell"/>
</dbReference>